<keyword evidence="3 6" id="KW-1133">Transmembrane helix</keyword>
<feature type="transmembrane region" description="Helical" evidence="6">
    <location>
        <begin position="197"/>
        <end position="217"/>
    </location>
</feature>
<dbReference type="SUPFAM" id="SSF103473">
    <property type="entry name" value="MFS general substrate transporter"/>
    <property type="match status" value="1"/>
</dbReference>
<evidence type="ECO:0000256" key="5">
    <source>
        <dbReference type="SAM" id="MobiDB-lite"/>
    </source>
</evidence>
<sequence length="455" mass="48646">MATQQPPADGLAPKLSPRTTSAPPAAPTPGGAAAAVGRYRWTICALLFLATTINYIDRQVLGILAPTLQTEIGWNEAEYGAIVSWFTFAYALGFLTIGRLMDRIGTRKGFSVAIVIWSAAAMAHALARSATGFSVARFALGLGESGNFPGAIKTVAEWFPKKERAFATGIFNAGSNVGAIITPLIVPWIALTWGWRWAFIVTGAFGFVWLALWLAIYRKPEEHPKLSAGELAYIRSDAVEPTTPIPWGTLLGYKQTWAFALGKLLTDPVWWFYLFWLPKFLDARFGIKLAGLAAPLIAIYLFADVGSVAGGWVSGAFLKRGWSANRARKTTMGIAAAAIVPTMLAPRVDSMWLAVAIVSVAAAAHQWWSANLFTLTTDLFPRRAVASIVGIGGCAGALGGFAFQRATGAYLQTHAGDYGPVFVVCGLAYVVGLFVIHVIVPRLEPAPIDGAVARG</sequence>
<evidence type="ECO:0000313" key="8">
    <source>
        <dbReference type="EMBL" id="GLC23742.1"/>
    </source>
</evidence>
<gene>
    <name evidence="8" type="primary">exuT_2</name>
    <name evidence="8" type="ORF">rosag_02550</name>
</gene>
<feature type="transmembrane region" description="Helical" evidence="6">
    <location>
        <begin position="385"/>
        <end position="406"/>
    </location>
</feature>
<organism evidence="8 9">
    <name type="scientific">Roseisolibacter agri</name>
    <dbReference type="NCBI Taxonomy" id="2014610"/>
    <lineage>
        <taxon>Bacteria</taxon>
        <taxon>Pseudomonadati</taxon>
        <taxon>Gemmatimonadota</taxon>
        <taxon>Gemmatimonadia</taxon>
        <taxon>Gemmatimonadales</taxon>
        <taxon>Gemmatimonadaceae</taxon>
        <taxon>Roseisolibacter</taxon>
    </lineage>
</organism>
<comment type="subcellular location">
    <subcellularLocation>
        <location evidence="1">Membrane</location>
        <topology evidence="1">Multi-pass membrane protein</topology>
    </subcellularLocation>
</comment>
<dbReference type="InterPro" id="IPR020846">
    <property type="entry name" value="MFS_dom"/>
</dbReference>
<dbReference type="Gene3D" id="1.20.1250.20">
    <property type="entry name" value="MFS general substrate transporter like domains"/>
    <property type="match status" value="2"/>
</dbReference>
<evidence type="ECO:0000256" key="3">
    <source>
        <dbReference type="ARBA" id="ARBA00022989"/>
    </source>
</evidence>
<evidence type="ECO:0000256" key="6">
    <source>
        <dbReference type="SAM" id="Phobius"/>
    </source>
</evidence>
<feature type="transmembrane region" description="Helical" evidence="6">
    <location>
        <begin position="77"/>
        <end position="97"/>
    </location>
</feature>
<accession>A0AA37V1G3</accession>
<feature type="transmembrane region" description="Helical" evidence="6">
    <location>
        <begin position="257"/>
        <end position="277"/>
    </location>
</feature>
<keyword evidence="4 6" id="KW-0472">Membrane</keyword>
<proteinExistence type="predicted"/>
<evidence type="ECO:0000313" key="9">
    <source>
        <dbReference type="Proteomes" id="UP001161325"/>
    </source>
</evidence>
<keyword evidence="9" id="KW-1185">Reference proteome</keyword>
<dbReference type="PANTHER" id="PTHR11662:SF285">
    <property type="entry name" value="HEXURONATE TRANSPORTER"/>
    <property type="match status" value="1"/>
</dbReference>
<feature type="domain" description="Major facilitator superfamily (MFS) profile" evidence="7">
    <location>
        <begin position="43"/>
        <end position="444"/>
    </location>
</feature>
<evidence type="ECO:0000256" key="1">
    <source>
        <dbReference type="ARBA" id="ARBA00004141"/>
    </source>
</evidence>
<dbReference type="Proteomes" id="UP001161325">
    <property type="component" value="Unassembled WGS sequence"/>
</dbReference>
<feature type="transmembrane region" description="Helical" evidence="6">
    <location>
        <begin position="418"/>
        <end position="440"/>
    </location>
</feature>
<dbReference type="GO" id="GO:0015134">
    <property type="term" value="F:hexuronate transmembrane transporter activity"/>
    <property type="evidence" value="ECO:0007669"/>
    <property type="project" value="TreeGrafter"/>
</dbReference>
<dbReference type="EMBL" id="BRXS01000001">
    <property type="protein sequence ID" value="GLC23742.1"/>
    <property type="molecule type" value="Genomic_DNA"/>
</dbReference>
<dbReference type="GO" id="GO:0016020">
    <property type="term" value="C:membrane"/>
    <property type="evidence" value="ECO:0007669"/>
    <property type="project" value="UniProtKB-SubCell"/>
</dbReference>
<dbReference type="InterPro" id="IPR050382">
    <property type="entry name" value="MFS_Na/Anion_cotransporter"/>
</dbReference>
<dbReference type="Pfam" id="PF07690">
    <property type="entry name" value="MFS_1"/>
    <property type="match status" value="1"/>
</dbReference>
<dbReference type="InterPro" id="IPR036259">
    <property type="entry name" value="MFS_trans_sf"/>
</dbReference>
<feature type="transmembrane region" description="Helical" evidence="6">
    <location>
        <begin position="352"/>
        <end position="373"/>
    </location>
</feature>
<dbReference type="PROSITE" id="PS50850">
    <property type="entry name" value="MFS"/>
    <property type="match status" value="1"/>
</dbReference>
<comment type="caution">
    <text evidence="8">The sequence shown here is derived from an EMBL/GenBank/DDBJ whole genome shotgun (WGS) entry which is preliminary data.</text>
</comment>
<dbReference type="RefSeq" id="WP_284348188.1">
    <property type="nucleotide sequence ID" value="NZ_BRXS01000001.1"/>
</dbReference>
<dbReference type="AlphaFoldDB" id="A0AA37V1G3"/>
<protein>
    <submittedName>
        <fullName evidence="8">Hexuronate transporter</fullName>
    </submittedName>
</protein>
<keyword evidence="2 6" id="KW-0812">Transmembrane</keyword>
<evidence type="ECO:0000256" key="2">
    <source>
        <dbReference type="ARBA" id="ARBA00022692"/>
    </source>
</evidence>
<feature type="compositionally biased region" description="Low complexity" evidence="5">
    <location>
        <begin position="16"/>
        <end position="29"/>
    </location>
</feature>
<dbReference type="InterPro" id="IPR011701">
    <property type="entry name" value="MFS"/>
</dbReference>
<dbReference type="CDD" id="cd17319">
    <property type="entry name" value="MFS_ExuT_GudP_like"/>
    <property type="match status" value="1"/>
</dbReference>
<dbReference type="PANTHER" id="PTHR11662">
    <property type="entry name" value="SOLUTE CARRIER FAMILY 17"/>
    <property type="match status" value="1"/>
</dbReference>
<feature type="region of interest" description="Disordered" evidence="5">
    <location>
        <begin position="1"/>
        <end position="29"/>
    </location>
</feature>
<feature type="transmembrane region" description="Helical" evidence="6">
    <location>
        <begin position="297"/>
        <end position="318"/>
    </location>
</feature>
<name>A0AA37V1G3_9BACT</name>
<evidence type="ECO:0000256" key="4">
    <source>
        <dbReference type="ARBA" id="ARBA00023136"/>
    </source>
</evidence>
<evidence type="ECO:0000259" key="7">
    <source>
        <dbReference type="PROSITE" id="PS50850"/>
    </source>
</evidence>
<feature type="transmembrane region" description="Helical" evidence="6">
    <location>
        <begin position="170"/>
        <end position="191"/>
    </location>
</feature>
<reference evidence="8" key="1">
    <citation type="submission" date="2022-08" db="EMBL/GenBank/DDBJ databases">
        <title>Draft genome sequencing of Roseisolibacter agri AW1220.</title>
        <authorList>
            <person name="Tobiishi Y."/>
            <person name="Tonouchi A."/>
        </authorList>
    </citation>
    <scope>NUCLEOTIDE SEQUENCE</scope>
    <source>
        <strain evidence="8">AW1220</strain>
    </source>
</reference>